<evidence type="ECO:0000256" key="4">
    <source>
        <dbReference type="SAM" id="MobiDB-lite"/>
    </source>
</evidence>
<dbReference type="InterPro" id="IPR045853">
    <property type="entry name" value="Pep_chain_release_fac_I_sf"/>
</dbReference>
<dbReference type="GO" id="GO:0070126">
    <property type="term" value="P:mitochondrial translational termination"/>
    <property type="evidence" value="ECO:0007669"/>
    <property type="project" value="TreeGrafter"/>
</dbReference>
<dbReference type="PANTHER" id="PTHR43804:SF1">
    <property type="entry name" value="PEPTIDE CHAIN RELEASE FACTOR 1, MITOCHONDRIAL"/>
    <property type="match status" value="1"/>
</dbReference>
<keyword evidence="2" id="KW-0648">Protein biosynthesis</keyword>
<feature type="compositionally biased region" description="Low complexity" evidence="4">
    <location>
        <begin position="1"/>
        <end position="15"/>
    </location>
</feature>
<sequence>MMRAGGRPRGSAARGWRGGCRCEEGKGDGGKEKAIPNSAGRRHSSGRAAATLQLIGLHRPPRRLPSGAARERGPSAQLPGRPRRPTDAAKWRPGSPAAHAHRRLARGGGRVALGHLPALLSPRCERAGVLLTRTALLHHFQGSGRIRNNMKPPQSVWLFKNLLSGCYCYGQLHNSPLPSVAKKISYVMRLHSCGFWRPESLLNTARFTLSFHGWLRKKHQDSRALWKHEAVQKYLETLSKEYQQVNRLLNADSRNEFEQRTLRRRHADLSPVATAFQEIKETESELQELETMCRELDRRDEKQLLELALEEKETLDKKINTLCRKLFQLLVPKEKYDKSHVILEVTAGRTTGGDICQQFTKEVFEMYQNYADYKCWTFDILNYVPAEIGGLHHAAAHISGDDVYRHLKYEGGTHRVQRIPETGLSSRMQRIHTGTMSVIVLPQPEEVDVKVDPKDLRIDTFRAKGAGGQHVNKTDSAVRIVHLPTGVVVECQQERSQQMNKEIALRTLRAKLYQQIIEKQLSQEQSARKLQLGTRAQSERIRTYNFTQDRVTDHRISYDARNIKEILSGKEELDKLINRLLEFAEMEAVTEYLENLQSVGGEGC</sequence>
<dbReference type="InterPro" id="IPR050057">
    <property type="entry name" value="Prokaryotic/Mito_RF"/>
</dbReference>
<keyword evidence="7" id="KW-1185">Reference proteome</keyword>
<evidence type="ECO:0000259" key="5">
    <source>
        <dbReference type="PROSITE" id="PS00745"/>
    </source>
</evidence>
<keyword evidence="3" id="KW-0175">Coiled coil</keyword>
<dbReference type="GO" id="GO:0003747">
    <property type="term" value="F:translation release factor activity"/>
    <property type="evidence" value="ECO:0007669"/>
    <property type="project" value="InterPro"/>
</dbReference>
<dbReference type="GO" id="GO:0005739">
    <property type="term" value="C:mitochondrion"/>
    <property type="evidence" value="ECO:0007669"/>
    <property type="project" value="TreeGrafter"/>
</dbReference>
<feature type="coiled-coil region" evidence="3">
    <location>
        <begin position="235"/>
        <end position="325"/>
    </location>
</feature>
<accession>A0A8C9FNY5</accession>
<dbReference type="PANTHER" id="PTHR43804">
    <property type="entry name" value="LD18447P"/>
    <property type="match status" value="1"/>
</dbReference>
<dbReference type="InterPro" id="IPR005139">
    <property type="entry name" value="PCRF"/>
</dbReference>
<evidence type="ECO:0000256" key="1">
    <source>
        <dbReference type="ARBA" id="ARBA00010835"/>
    </source>
</evidence>
<dbReference type="AlphaFoldDB" id="A0A8C9FNY5"/>
<proteinExistence type="inferred from homology"/>
<dbReference type="Ensembl" id="ENSPSTT00000019600.1">
    <property type="protein sequence ID" value="ENSPSTP00000018709.1"/>
    <property type="gene ID" value="ENSPSTG00000013445.1"/>
</dbReference>
<dbReference type="Gene3D" id="3.30.70.1660">
    <property type="match status" value="1"/>
</dbReference>
<dbReference type="FunFam" id="3.30.160.20:FF:000004">
    <property type="entry name" value="Peptide chain release factor 1"/>
    <property type="match status" value="1"/>
</dbReference>
<reference evidence="6" key="2">
    <citation type="submission" date="2025-09" db="UniProtKB">
        <authorList>
            <consortium name="Ensembl"/>
        </authorList>
    </citation>
    <scope>IDENTIFICATION</scope>
</reference>
<dbReference type="Pfam" id="PF03462">
    <property type="entry name" value="PCRF"/>
    <property type="match status" value="1"/>
</dbReference>
<evidence type="ECO:0000256" key="3">
    <source>
        <dbReference type="SAM" id="Coils"/>
    </source>
</evidence>
<dbReference type="Gene3D" id="3.30.160.20">
    <property type="match status" value="1"/>
</dbReference>
<evidence type="ECO:0000313" key="7">
    <source>
        <dbReference type="Proteomes" id="UP000694428"/>
    </source>
</evidence>
<protein>
    <submittedName>
        <fullName evidence="6">Mitochondrial translation release factor 1</fullName>
    </submittedName>
</protein>
<dbReference type="SUPFAM" id="SSF75620">
    <property type="entry name" value="Release factor"/>
    <property type="match status" value="1"/>
</dbReference>
<organism evidence="6 7">
    <name type="scientific">Pavo cristatus</name>
    <name type="common">Indian peafowl</name>
    <name type="synonym">Blue peafowl</name>
    <dbReference type="NCBI Taxonomy" id="9049"/>
    <lineage>
        <taxon>Eukaryota</taxon>
        <taxon>Metazoa</taxon>
        <taxon>Chordata</taxon>
        <taxon>Craniata</taxon>
        <taxon>Vertebrata</taxon>
        <taxon>Euteleostomi</taxon>
        <taxon>Archelosauria</taxon>
        <taxon>Archosauria</taxon>
        <taxon>Dinosauria</taxon>
        <taxon>Saurischia</taxon>
        <taxon>Theropoda</taxon>
        <taxon>Coelurosauria</taxon>
        <taxon>Aves</taxon>
        <taxon>Neognathae</taxon>
        <taxon>Galloanserae</taxon>
        <taxon>Galliformes</taxon>
        <taxon>Phasianidae</taxon>
        <taxon>Phasianinae</taxon>
        <taxon>Pavo</taxon>
    </lineage>
</organism>
<name>A0A8C9FNY5_PAVCR</name>
<feature type="domain" description="Prokaryotic-type class I peptide chain release factors" evidence="5">
    <location>
        <begin position="462"/>
        <end position="478"/>
    </location>
</feature>
<dbReference type="InterPro" id="IPR000352">
    <property type="entry name" value="Pep_chain_release_fac_I"/>
</dbReference>
<dbReference type="SMART" id="SM00937">
    <property type="entry name" value="PCRF"/>
    <property type="match status" value="1"/>
</dbReference>
<feature type="region of interest" description="Disordered" evidence="4">
    <location>
        <begin position="1"/>
        <end position="102"/>
    </location>
</feature>
<evidence type="ECO:0000256" key="2">
    <source>
        <dbReference type="ARBA" id="ARBA00022917"/>
    </source>
</evidence>
<feature type="compositionally biased region" description="Basic and acidic residues" evidence="4">
    <location>
        <begin position="20"/>
        <end position="34"/>
    </location>
</feature>
<evidence type="ECO:0000313" key="6">
    <source>
        <dbReference type="Ensembl" id="ENSPSTP00000018709.1"/>
    </source>
</evidence>
<reference evidence="6" key="1">
    <citation type="submission" date="2025-08" db="UniProtKB">
        <authorList>
            <consortium name="Ensembl"/>
        </authorList>
    </citation>
    <scope>IDENTIFICATION</scope>
</reference>
<dbReference type="Proteomes" id="UP000694428">
    <property type="component" value="Unplaced"/>
</dbReference>
<dbReference type="Pfam" id="PF00472">
    <property type="entry name" value="RF-1"/>
    <property type="match status" value="1"/>
</dbReference>
<dbReference type="PROSITE" id="PS00745">
    <property type="entry name" value="RF_PROK_I"/>
    <property type="match status" value="1"/>
</dbReference>
<comment type="similarity">
    <text evidence="1">Belongs to the prokaryotic/mitochondrial release factor family.</text>
</comment>
<dbReference type="Gene3D" id="6.10.140.1950">
    <property type="match status" value="1"/>
</dbReference>